<keyword evidence="3" id="KW-0732">Signal</keyword>
<keyword evidence="1 5" id="KW-0378">Hydrolase</keyword>
<feature type="domain" description="GH16" evidence="4">
    <location>
        <begin position="15"/>
        <end position="242"/>
    </location>
</feature>
<accession>A0AA39PQL8</accession>
<feature type="chain" id="PRO_5041337830" evidence="3">
    <location>
        <begin position="22"/>
        <end position="255"/>
    </location>
</feature>
<comment type="caution">
    <text evidence="5">The sequence shown here is derived from an EMBL/GenBank/DDBJ whole genome shotgun (WGS) entry which is preliminary data.</text>
</comment>
<keyword evidence="6" id="KW-1185">Reference proteome</keyword>
<dbReference type="PROSITE" id="PS51762">
    <property type="entry name" value="GH16_2"/>
    <property type="match status" value="1"/>
</dbReference>
<dbReference type="Proteomes" id="UP001175227">
    <property type="component" value="Unassembled WGS sequence"/>
</dbReference>
<evidence type="ECO:0000259" key="4">
    <source>
        <dbReference type="PROSITE" id="PS51762"/>
    </source>
</evidence>
<dbReference type="Pfam" id="PF00722">
    <property type="entry name" value="Glyco_hydro_16"/>
    <property type="match status" value="1"/>
</dbReference>
<feature type="signal peptide" evidence="3">
    <location>
        <begin position="1"/>
        <end position="21"/>
    </location>
</feature>
<evidence type="ECO:0000256" key="3">
    <source>
        <dbReference type="SAM" id="SignalP"/>
    </source>
</evidence>
<dbReference type="InterPro" id="IPR000757">
    <property type="entry name" value="Beta-glucanase-like"/>
</dbReference>
<proteinExistence type="predicted"/>
<keyword evidence="2" id="KW-0326">Glycosidase</keyword>
<dbReference type="GO" id="GO:0005975">
    <property type="term" value="P:carbohydrate metabolic process"/>
    <property type="evidence" value="ECO:0007669"/>
    <property type="project" value="InterPro"/>
</dbReference>
<evidence type="ECO:0000313" key="6">
    <source>
        <dbReference type="Proteomes" id="UP001175227"/>
    </source>
</evidence>
<dbReference type="InterPro" id="IPR013320">
    <property type="entry name" value="ConA-like_dom_sf"/>
</dbReference>
<dbReference type="Gene3D" id="2.60.120.200">
    <property type="match status" value="1"/>
</dbReference>
<evidence type="ECO:0000256" key="2">
    <source>
        <dbReference type="ARBA" id="ARBA00023295"/>
    </source>
</evidence>
<sequence length="255" mass="28172">MFILSLYGLLLVLTYGWTAEALGDTSCKPFNTAFPSGSVGPDSLFRAISPQETYETCDDGLAMYLLKPEGHVKRTGNVNDKIGQGATINSTQLCVHGKLSFQVTAPTVSGVVTAIILIGSDSLDEIDVELLGGDPTHRSTNVFVFLPGEKEPMYNKYNSVERVDGSIAEKHTYFIDYNSDRIVWGVDDKVVRTLTKEQAGERYPNHCLRIQCGIWDASEHEGTSEWARGPIDWSQQPEKIPAYLHNVHFALMGIV</sequence>
<protein>
    <submittedName>
        <fullName evidence="5">Glycoside hydrolase family 16 protein</fullName>
    </submittedName>
</protein>
<gene>
    <name evidence="5" type="ORF">IW261DRAFT_1557129</name>
</gene>
<reference evidence="5" key="1">
    <citation type="submission" date="2023-06" db="EMBL/GenBank/DDBJ databases">
        <authorList>
            <consortium name="Lawrence Berkeley National Laboratory"/>
            <person name="Ahrendt S."/>
            <person name="Sahu N."/>
            <person name="Indic B."/>
            <person name="Wong-Bajracharya J."/>
            <person name="Merenyi Z."/>
            <person name="Ke H.-M."/>
            <person name="Monk M."/>
            <person name="Kocsube S."/>
            <person name="Drula E."/>
            <person name="Lipzen A."/>
            <person name="Balint B."/>
            <person name="Henrissat B."/>
            <person name="Andreopoulos B."/>
            <person name="Martin F.M."/>
            <person name="Harder C.B."/>
            <person name="Rigling D."/>
            <person name="Ford K.L."/>
            <person name="Foster G.D."/>
            <person name="Pangilinan J."/>
            <person name="Papanicolaou A."/>
            <person name="Barry K."/>
            <person name="LaButti K."/>
            <person name="Viragh M."/>
            <person name="Koriabine M."/>
            <person name="Yan M."/>
            <person name="Riley R."/>
            <person name="Champramary S."/>
            <person name="Plett K.L."/>
            <person name="Tsai I.J."/>
            <person name="Slot J."/>
            <person name="Sipos G."/>
            <person name="Plett J."/>
            <person name="Nagy L.G."/>
            <person name="Grigoriev I.V."/>
        </authorList>
    </citation>
    <scope>NUCLEOTIDE SEQUENCE</scope>
    <source>
        <strain evidence="5">ICMP 16352</strain>
    </source>
</reference>
<name>A0AA39PQL8_9AGAR</name>
<dbReference type="InterPro" id="IPR044791">
    <property type="entry name" value="Beta-glucanase/XTH"/>
</dbReference>
<dbReference type="PANTHER" id="PTHR31062">
    <property type="entry name" value="XYLOGLUCAN ENDOTRANSGLUCOSYLASE/HYDROLASE PROTEIN 8-RELATED"/>
    <property type="match status" value="1"/>
</dbReference>
<dbReference type="SUPFAM" id="SSF49899">
    <property type="entry name" value="Concanavalin A-like lectins/glucanases"/>
    <property type="match status" value="1"/>
</dbReference>
<evidence type="ECO:0000256" key="1">
    <source>
        <dbReference type="ARBA" id="ARBA00022801"/>
    </source>
</evidence>
<evidence type="ECO:0000313" key="5">
    <source>
        <dbReference type="EMBL" id="KAK0488692.1"/>
    </source>
</evidence>
<organism evidence="5 6">
    <name type="scientific">Armillaria novae-zelandiae</name>
    <dbReference type="NCBI Taxonomy" id="153914"/>
    <lineage>
        <taxon>Eukaryota</taxon>
        <taxon>Fungi</taxon>
        <taxon>Dikarya</taxon>
        <taxon>Basidiomycota</taxon>
        <taxon>Agaricomycotina</taxon>
        <taxon>Agaricomycetes</taxon>
        <taxon>Agaricomycetidae</taxon>
        <taxon>Agaricales</taxon>
        <taxon>Marasmiineae</taxon>
        <taxon>Physalacriaceae</taxon>
        <taxon>Armillaria</taxon>
    </lineage>
</organism>
<dbReference type="GO" id="GO:0004553">
    <property type="term" value="F:hydrolase activity, hydrolyzing O-glycosyl compounds"/>
    <property type="evidence" value="ECO:0007669"/>
    <property type="project" value="InterPro"/>
</dbReference>
<dbReference type="AlphaFoldDB" id="A0AA39PQL8"/>
<dbReference type="EMBL" id="JAUEPR010000002">
    <property type="protein sequence ID" value="KAK0488692.1"/>
    <property type="molecule type" value="Genomic_DNA"/>
</dbReference>